<name>A0A9W9EGX6_9EURO</name>
<dbReference type="PANTHER" id="PTHR15549">
    <property type="entry name" value="PAIRED IMMUNOGLOBULIN-LIKE TYPE 2 RECEPTOR"/>
    <property type="match status" value="1"/>
</dbReference>
<dbReference type="EMBL" id="JAPMSZ010000012">
    <property type="protein sequence ID" value="KAJ5081627.1"/>
    <property type="molecule type" value="Genomic_DNA"/>
</dbReference>
<reference evidence="7" key="1">
    <citation type="submission" date="2022-11" db="EMBL/GenBank/DDBJ databases">
        <authorList>
            <person name="Petersen C."/>
        </authorList>
    </citation>
    <scope>NUCLEOTIDE SEQUENCE</scope>
    <source>
        <strain evidence="7">IBT 34128</strain>
    </source>
</reference>
<gene>
    <name evidence="7" type="ORF">NUU61_009891</name>
</gene>
<dbReference type="RefSeq" id="XP_056506914.1">
    <property type="nucleotide sequence ID" value="XM_056660416.1"/>
</dbReference>
<evidence type="ECO:0000256" key="2">
    <source>
        <dbReference type="ARBA" id="ARBA00022692"/>
    </source>
</evidence>
<evidence type="ECO:0000313" key="7">
    <source>
        <dbReference type="EMBL" id="KAJ5081627.1"/>
    </source>
</evidence>
<dbReference type="Proteomes" id="UP001141434">
    <property type="component" value="Unassembled WGS sequence"/>
</dbReference>
<feature type="transmembrane region" description="Helical" evidence="6">
    <location>
        <begin position="143"/>
        <end position="166"/>
    </location>
</feature>
<keyword evidence="4 6" id="KW-0472">Membrane</keyword>
<dbReference type="GO" id="GO:0016020">
    <property type="term" value="C:membrane"/>
    <property type="evidence" value="ECO:0007669"/>
    <property type="project" value="UniProtKB-SubCell"/>
</dbReference>
<feature type="region of interest" description="Disordered" evidence="5">
    <location>
        <begin position="173"/>
        <end position="249"/>
    </location>
</feature>
<feature type="compositionally biased region" description="Polar residues" evidence="5">
    <location>
        <begin position="175"/>
        <end position="192"/>
    </location>
</feature>
<dbReference type="PANTHER" id="PTHR15549:SF26">
    <property type="entry name" value="AXIAL BUDDING PATTERN PROTEIN 2-RELATED"/>
    <property type="match status" value="1"/>
</dbReference>
<sequence length="249" mass="27156">MTIHIEGGYAARRPNGCLPNENKAEAWQPRYWACCPDGQYATQNSEDNGNFFCKGTEATANDIPRLCTNSTWTLYYNTGFFCCDQGMVAYLAKSKNADSTDATFGCDSQAYVNQQINNHSDWTVQPLNPYTSPDKNSGPNKGAIAGGVVGGVCGVIIILGLVWFLLRRRSRSKVSHNTPGGSVVTTSDTPSLSKYGHQPSEIEGENKPMGELYDPASMRTELEANKQARHELASNVPKNVRQGPPSELP</sequence>
<proteinExistence type="predicted"/>
<accession>A0A9W9EGX6</accession>
<dbReference type="Gene3D" id="1.20.5.510">
    <property type="entry name" value="Single helix bin"/>
    <property type="match status" value="1"/>
</dbReference>
<evidence type="ECO:0000256" key="4">
    <source>
        <dbReference type="ARBA" id="ARBA00023136"/>
    </source>
</evidence>
<reference evidence="7" key="2">
    <citation type="journal article" date="2023" name="IMA Fungus">
        <title>Comparative genomic study of the Penicillium genus elucidates a diverse pangenome and 15 lateral gene transfer events.</title>
        <authorList>
            <person name="Petersen C."/>
            <person name="Sorensen T."/>
            <person name="Nielsen M.R."/>
            <person name="Sondergaard T.E."/>
            <person name="Sorensen J.L."/>
            <person name="Fitzpatrick D.A."/>
            <person name="Frisvad J.C."/>
            <person name="Nielsen K.L."/>
        </authorList>
    </citation>
    <scope>NUCLEOTIDE SEQUENCE</scope>
    <source>
        <strain evidence="7">IBT 34128</strain>
    </source>
</reference>
<evidence type="ECO:0000256" key="3">
    <source>
        <dbReference type="ARBA" id="ARBA00022989"/>
    </source>
</evidence>
<dbReference type="GeneID" id="81399585"/>
<keyword evidence="3 6" id="KW-1133">Transmembrane helix</keyword>
<comment type="subcellular location">
    <subcellularLocation>
        <location evidence="1">Membrane</location>
        <topology evidence="1">Single-pass membrane protein</topology>
    </subcellularLocation>
</comment>
<dbReference type="InterPro" id="IPR051694">
    <property type="entry name" value="Immunoregulatory_rcpt-like"/>
</dbReference>
<dbReference type="OrthoDB" id="4363405at2759"/>
<evidence type="ECO:0000256" key="5">
    <source>
        <dbReference type="SAM" id="MobiDB-lite"/>
    </source>
</evidence>
<evidence type="ECO:0000313" key="8">
    <source>
        <dbReference type="Proteomes" id="UP001141434"/>
    </source>
</evidence>
<evidence type="ECO:0000256" key="1">
    <source>
        <dbReference type="ARBA" id="ARBA00004167"/>
    </source>
</evidence>
<dbReference type="AlphaFoldDB" id="A0A9W9EGX6"/>
<keyword evidence="8" id="KW-1185">Reference proteome</keyword>
<dbReference type="GO" id="GO:0071944">
    <property type="term" value="C:cell periphery"/>
    <property type="evidence" value="ECO:0007669"/>
    <property type="project" value="UniProtKB-ARBA"/>
</dbReference>
<protein>
    <submittedName>
        <fullName evidence="7">Uncharacterized protein</fullName>
    </submittedName>
</protein>
<comment type="caution">
    <text evidence="7">The sequence shown here is derived from an EMBL/GenBank/DDBJ whole genome shotgun (WGS) entry which is preliminary data.</text>
</comment>
<organism evidence="7 8">
    <name type="scientific">Penicillium alfredii</name>
    <dbReference type="NCBI Taxonomy" id="1506179"/>
    <lineage>
        <taxon>Eukaryota</taxon>
        <taxon>Fungi</taxon>
        <taxon>Dikarya</taxon>
        <taxon>Ascomycota</taxon>
        <taxon>Pezizomycotina</taxon>
        <taxon>Eurotiomycetes</taxon>
        <taxon>Eurotiomycetidae</taxon>
        <taxon>Eurotiales</taxon>
        <taxon>Aspergillaceae</taxon>
        <taxon>Penicillium</taxon>
    </lineage>
</organism>
<keyword evidence="2 6" id="KW-0812">Transmembrane</keyword>
<feature type="compositionally biased region" description="Basic and acidic residues" evidence="5">
    <location>
        <begin position="220"/>
        <end position="232"/>
    </location>
</feature>
<evidence type="ECO:0000256" key="6">
    <source>
        <dbReference type="SAM" id="Phobius"/>
    </source>
</evidence>